<dbReference type="InterPro" id="IPR036869">
    <property type="entry name" value="J_dom_sf"/>
</dbReference>
<name>A0AAE0FYM3_9CHLO</name>
<evidence type="ECO:0008006" key="9">
    <source>
        <dbReference type="Google" id="ProtNLM"/>
    </source>
</evidence>
<proteinExistence type="predicted"/>
<reference evidence="7 8" key="1">
    <citation type="journal article" date="2015" name="Genome Biol. Evol.">
        <title>Comparative Genomics of a Bacterivorous Green Alga Reveals Evolutionary Causalities and Consequences of Phago-Mixotrophic Mode of Nutrition.</title>
        <authorList>
            <person name="Burns J.A."/>
            <person name="Paasch A."/>
            <person name="Narechania A."/>
            <person name="Kim E."/>
        </authorList>
    </citation>
    <scope>NUCLEOTIDE SEQUENCE [LARGE SCALE GENOMIC DNA]</scope>
    <source>
        <strain evidence="7 8">PLY_AMNH</strain>
    </source>
</reference>
<keyword evidence="2" id="KW-0597">Phosphoprotein</keyword>
<keyword evidence="8" id="KW-1185">Reference proteome</keyword>
<evidence type="ECO:0000256" key="4">
    <source>
        <dbReference type="ARBA" id="ARBA00023043"/>
    </source>
</evidence>
<comment type="caution">
    <text evidence="7">The sequence shown here is derived from an EMBL/GenBank/DDBJ whole genome shotgun (WGS) entry which is preliminary data.</text>
</comment>
<sequence>MSTYESPSLFDLGPRRGRDARSMFPNMGQVKVPTHAAHPPPGAPPAAPLNIPSQESLKSPRRSRSTMRVRTPTICPRDKLKIYQASRYTGRENRGAKETQSARYPAENSAQPPDAGPATARPDYSIPTSGAKFGRRGASVAQQSNLADAQPSHLNGKGPYRSDVGATNLFQEHVLRDRSRVQVRNNLPAEESNFSKANSGIAADFHQRRAEAQQRTSNEAVRKDKKNLPFHEWLEKNEDITSPKASRRTESIFQDATDAKTNPVDSKYRRRREWEHHTYQKNRSARNSSSQYSSNVEAFMECERAWAAFESSPPEIITAEQVPCPAVPEGILAAGMAADTHPSADDFTKLRKVYRSLSLRWHPDKFRQAFGQKLDGAQETVILAKVQQVSQQLNDEYSSLQRSIKNTIAFGS</sequence>
<keyword evidence="4" id="KW-0040">ANK repeat</keyword>
<dbReference type="Gene3D" id="1.10.287.110">
    <property type="entry name" value="DnaJ domain"/>
    <property type="match status" value="1"/>
</dbReference>
<protein>
    <recommendedName>
        <fullName evidence="9">J domain-containing protein</fullName>
    </recommendedName>
</protein>
<keyword evidence="5" id="KW-0539">Nucleus</keyword>
<evidence type="ECO:0000256" key="6">
    <source>
        <dbReference type="SAM" id="MobiDB-lite"/>
    </source>
</evidence>
<dbReference type="InterPro" id="IPR038753">
    <property type="entry name" value="NFKBIL1"/>
</dbReference>
<dbReference type="PANTHER" id="PTHR15263">
    <property type="entry name" value="I-KAPPA-B-LIKE PROTEIN IKBL"/>
    <property type="match status" value="1"/>
</dbReference>
<evidence type="ECO:0000313" key="8">
    <source>
        <dbReference type="Proteomes" id="UP001190700"/>
    </source>
</evidence>
<dbReference type="Proteomes" id="UP001190700">
    <property type="component" value="Unassembled WGS sequence"/>
</dbReference>
<dbReference type="CDD" id="cd06257">
    <property type="entry name" value="DnaJ"/>
    <property type="match status" value="1"/>
</dbReference>
<dbReference type="AlphaFoldDB" id="A0AAE0FYM3"/>
<keyword evidence="3" id="KW-0677">Repeat</keyword>
<organism evidence="7 8">
    <name type="scientific">Cymbomonas tetramitiformis</name>
    <dbReference type="NCBI Taxonomy" id="36881"/>
    <lineage>
        <taxon>Eukaryota</taxon>
        <taxon>Viridiplantae</taxon>
        <taxon>Chlorophyta</taxon>
        <taxon>Pyramimonadophyceae</taxon>
        <taxon>Pyramimonadales</taxon>
        <taxon>Pyramimonadaceae</taxon>
        <taxon>Cymbomonas</taxon>
    </lineage>
</organism>
<dbReference type="PANTHER" id="PTHR15263:SF1">
    <property type="entry name" value="NF-KAPPA-B INHIBITOR-LIKE PROTEIN 1"/>
    <property type="match status" value="1"/>
</dbReference>
<evidence type="ECO:0000256" key="3">
    <source>
        <dbReference type="ARBA" id="ARBA00022737"/>
    </source>
</evidence>
<gene>
    <name evidence="7" type="ORF">CYMTET_23217</name>
</gene>
<evidence type="ECO:0000256" key="2">
    <source>
        <dbReference type="ARBA" id="ARBA00022553"/>
    </source>
</evidence>
<dbReference type="GO" id="GO:0043124">
    <property type="term" value="P:negative regulation of canonical NF-kappaB signal transduction"/>
    <property type="evidence" value="ECO:0007669"/>
    <property type="project" value="InterPro"/>
</dbReference>
<dbReference type="GO" id="GO:0005634">
    <property type="term" value="C:nucleus"/>
    <property type="evidence" value="ECO:0007669"/>
    <property type="project" value="UniProtKB-SubCell"/>
</dbReference>
<feature type="region of interest" description="Disordered" evidence="6">
    <location>
        <begin position="1"/>
        <end position="164"/>
    </location>
</feature>
<evidence type="ECO:0000256" key="1">
    <source>
        <dbReference type="ARBA" id="ARBA00004123"/>
    </source>
</evidence>
<evidence type="ECO:0000313" key="7">
    <source>
        <dbReference type="EMBL" id="KAK3268269.1"/>
    </source>
</evidence>
<evidence type="ECO:0000256" key="5">
    <source>
        <dbReference type="ARBA" id="ARBA00023242"/>
    </source>
</evidence>
<comment type="subcellular location">
    <subcellularLocation>
        <location evidence="1">Nucleus</location>
    </subcellularLocation>
</comment>
<feature type="compositionally biased region" description="Pro residues" evidence="6">
    <location>
        <begin position="38"/>
        <end position="47"/>
    </location>
</feature>
<dbReference type="SUPFAM" id="SSF46565">
    <property type="entry name" value="Chaperone J-domain"/>
    <property type="match status" value="1"/>
</dbReference>
<feature type="region of interest" description="Disordered" evidence="6">
    <location>
        <begin position="206"/>
        <end position="226"/>
    </location>
</feature>
<accession>A0AAE0FYM3</accession>
<dbReference type="InterPro" id="IPR001623">
    <property type="entry name" value="DnaJ_domain"/>
</dbReference>
<dbReference type="EMBL" id="LGRX02011931">
    <property type="protein sequence ID" value="KAK3268269.1"/>
    <property type="molecule type" value="Genomic_DNA"/>
</dbReference>